<evidence type="ECO:0000256" key="1">
    <source>
        <dbReference type="SAM" id="MobiDB-lite"/>
    </source>
</evidence>
<feature type="region of interest" description="Disordered" evidence="1">
    <location>
        <begin position="34"/>
        <end position="54"/>
    </location>
</feature>
<proteinExistence type="predicted"/>
<organism evidence="2 3">
    <name type="scientific">Diplocarpon coronariae</name>
    <dbReference type="NCBI Taxonomy" id="2795749"/>
    <lineage>
        <taxon>Eukaryota</taxon>
        <taxon>Fungi</taxon>
        <taxon>Dikarya</taxon>
        <taxon>Ascomycota</taxon>
        <taxon>Pezizomycotina</taxon>
        <taxon>Leotiomycetes</taxon>
        <taxon>Helotiales</taxon>
        <taxon>Drepanopezizaceae</taxon>
        <taxon>Diplocarpon</taxon>
    </lineage>
</organism>
<dbReference type="EMBL" id="MZNU01000202">
    <property type="protein sequence ID" value="OWP03062.1"/>
    <property type="molecule type" value="Genomic_DNA"/>
</dbReference>
<dbReference type="AlphaFoldDB" id="A0A218Z5L6"/>
<evidence type="ECO:0000313" key="3">
    <source>
        <dbReference type="Proteomes" id="UP000242519"/>
    </source>
</evidence>
<feature type="region of interest" description="Disordered" evidence="1">
    <location>
        <begin position="356"/>
        <end position="384"/>
    </location>
</feature>
<dbReference type="Proteomes" id="UP000242519">
    <property type="component" value="Unassembled WGS sequence"/>
</dbReference>
<gene>
    <name evidence="2" type="ORF">B2J93_3688</name>
</gene>
<sequence length="384" mass="42011">MARCRRGNRNQPPSSSSLSLALSQLPWRCNSHRLQSRTAPSALRPQGRRNSGHSLRAISSPVHADMGLSVHQVRYVPTWVAARGHAMLRPKNNRTRTQRPGQFAMPGRHDASVASDRYGSIPWFPSQGPCVQMVCGLDSLRIRTCSPSIFGYRACGQQDRHTPLPVTSAPPCTTPSTTSTSTSTSSSSISSSSSSSTGCPVRWSCAAAMPVSSRLVSRARGRCRTWIIVGSRKSRSPLLFPCSEQSKGRPWRPTLNQMRSVQIASSGKILPSVQAGVWLLRPSQRRHALPLQSCLDTGSLSTTCQMPAHNRSQITNGAYDGIVSRIELRPSPLASSHLPTIYLRAATSPDFRIAYPTTRRDETRRSNTERAPLPEAAAQPRTEI</sequence>
<feature type="region of interest" description="Disordered" evidence="1">
    <location>
        <begin position="163"/>
        <end position="198"/>
    </location>
</feature>
<feature type="compositionally biased region" description="Basic and acidic residues" evidence="1">
    <location>
        <begin position="358"/>
        <end position="368"/>
    </location>
</feature>
<feature type="compositionally biased region" description="Low complexity" evidence="1">
    <location>
        <begin position="167"/>
        <end position="197"/>
    </location>
</feature>
<keyword evidence="3" id="KW-1185">Reference proteome</keyword>
<reference evidence="2 3" key="1">
    <citation type="submission" date="2017-04" db="EMBL/GenBank/DDBJ databases">
        <title>Draft genome sequence of Marssonina coronaria NL1: causal agent of apple blotch.</title>
        <authorList>
            <person name="Cheng Q."/>
        </authorList>
    </citation>
    <scope>NUCLEOTIDE SEQUENCE [LARGE SCALE GENOMIC DNA]</scope>
    <source>
        <strain evidence="2 3">NL1</strain>
    </source>
</reference>
<evidence type="ECO:0000313" key="2">
    <source>
        <dbReference type="EMBL" id="OWP03062.1"/>
    </source>
</evidence>
<accession>A0A218Z5L6</accession>
<protein>
    <submittedName>
        <fullName evidence="2">Uncharacterized protein</fullName>
    </submittedName>
</protein>
<comment type="caution">
    <text evidence="2">The sequence shown here is derived from an EMBL/GenBank/DDBJ whole genome shotgun (WGS) entry which is preliminary data.</text>
</comment>
<name>A0A218Z5L6_9HELO</name>
<dbReference type="InParanoid" id="A0A218Z5L6"/>